<dbReference type="OrthoDB" id="193931at2759"/>
<dbReference type="Pfam" id="PF00069">
    <property type="entry name" value="Pkinase"/>
    <property type="match status" value="2"/>
</dbReference>
<dbReference type="KEGG" id="ovi:T265_13018"/>
<feature type="compositionally biased region" description="Polar residues" evidence="12">
    <location>
        <begin position="535"/>
        <end position="545"/>
    </location>
</feature>
<dbReference type="Gene3D" id="1.10.8.10">
    <property type="entry name" value="DNA helicase RuvA subunit, C-terminal domain"/>
    <property type="match status" value="1"/>
</dbReference>
<dbReference type="CDD" id="cd12122">
    <property type="entry name" value="AMPKA_C"/>
    <property type="match status" value="1"/>
</dbReference>
<dbReference type="RefSeq" id="XP_009165016.1">
    <property type="nucleotide sequence ID" value="XM_009166752.1"/>
</dbReference>
<sequence length="751" mass="83011">EIFHPVYQSVNPCISVDPIVLVSTEKPGFFQKMTDGRRSAKCAPEVRIGNYIIGETLGVGTFGKVKVGIHKSTGVQVAVKIVNRDKIKALDVAGKLRREILNLWLFRHPHIIKLYQVISTPTDIFMIMEFVSGGELFDFIVKSGKLSEKEARKFFQQIISGVAYCHRHKVVHRDLKPENLLLDSNHNVKIADFGEVEPWTVSVEPPTASDVYDCICSLKCHRAPGPDDFPPALFKDGGEVHSQRLSDLFVCIWEKESIPDNWGESVIVPIFKKRVRSLSNMMQDGEFLRTSCGSPNYAAPEVISGKLYAGPEVDVWSCGVILYALLCGTLPFDDEHIPTLFKKIKAGYFHLPETLSPGVRDLLRRMITVDPIKRATIEEIRRHPWFVVDLPNHLFPQERDEDASIIDKEAVYEVCQACNVTEREVFAALINNDPSDHLCVAYHLIIDNKRFGSVLNPEEVNNFYVATGIDSTTPSTPISGISGTSPVGGGLLSHSPGNNTGAPSSRPLSPSRPHPERMPDGPPLTRTLDPVGDQAPSSLTSMDVNSGSGSASSHAQSAIAAGAAAAAGMKRFKWHLGIRSQSRPWDIMHEVFKAMNTLGYEWKVVNPFNIRVRKWNPILQHYSKLVLQLYQVDARSYLLDFKCIDESQLDSDSAVGRRRSNNVSACLESPYSGNSPGMVASMYSADGSRSGSVGSVSPLPTGNNTDGVSATDLVRALSTGSQEIPLPRRQKRHQTMEFFEMCTELITTLAR</sequence>
<dbReference type="GO" id="GO:0005524">
    <property type="term" value="F:ATP binding"/>
    <property type="evidence" value="ECO:0007669"/>
    <property type="project" value="UniProtKB-UniRule"/>
</dbReference>
<evidence type="ECO:0000256" key="1">
    <source>
        <dbReference type="ARBA" id="ARBA00006234"/>
    </source>
</evidence>
<dbReference type="InterPro" id="IPR008271">
    <property type="entry name" value="Ser/Thr_kinase_AS"/>
</dbReference>
<dbReference type="CDD" id="cd14079">
    <property type="entry name" value="STKc_AMPK_alpha"/>
    <property type="match status" value="1"/>
</dbReference>
<dbReference type="EC" id="2.7.11.1" evidence="2"/>
<dbReference type="Pfam" id="PF16579">
    <property type="entry name" value="AdenylateSensor"/>
    <property type="match status" value="1"/>
</dbReference>
<dbReference type="Pfam" id="PF21147">
    <property type="entry name" value="AMPK_alpha_AID"/>
    <property type="match status" value="1"/>
</dbReference>
<dbReference type="EMBL" id="KL596648">
    <property type="protein sequence ID" value="KER31289.1"/>
    <property type="molecule type" value="Genomic_DNA"/>
</dbReference>
<dbReference type="FunFam" id="3.30.200.20:FF:000042">
    <property type="entry name" value="Aurora kinase A"/>
    <property type="match status" value="1"/>
</dbReference>
<dbReference type="GO" id="GO:0106310">
    <property type="term" value="F:protein serine kinase activity"/>
    <property type="evidence" value="ECO:0007669"/>
    <property type="project" value="RHEA"/>
</dbReference>
<evidence type="ECO:0000256" key="3">
    <source>
        <dbReference type="ARBA" id="ARBA00022527"/>
    </source>
</evidence>
<dbReference type="SUPFAM" id="SSF103243">
    <property type="entry name" value="KA1-like"/>
    <property type="match status" value="1"/>
</dbReference>
<dbReference type="Proteomes" id="UP000054324">
    <property type="component" value="Unassembled WGS sequence"/>
</dbReference>
<evidence type="ECO:0000313" key="14">
    <source>
        <dbReference type="EMBL" id="KER31289.1"/>
    </source>
</evidence>
<dbReference type="SUPFAM" id="SSF56112">
    <property type="entry name" value="Protein kinase-like (PK-like)"/>
    <property type="match status" value="1"/>
</dbReference>
<dbReference type="InterPro" id="IPR017441">
    <property type="entry name" value="Protein_kinase_ATP_BS"/>
</dbReference>
<dbReference type="STRING" id="6198.A0A075AIA4"/>
<dbReference type="PROSITE" id="PS50011">
    <property type="entry name" value="PROTEIN_KINASE_DOM"/>
    <property type="match status" value="1"/>
</dbReference>
<keyword evidence="3" id="KW-0723">Serine/threonine-protein kinase</keyword>
<comment type="catalytic activity">
    <reaction evidence="10">
        <text>L-seryl-[protein] + ATP = O-phospho-L-seryl-[protein] + ADP + H(+)</text>
        <dbReference type="Rhea" id="RHEA:17989"/>
        <dbReference type="Rhea" id="RHEA-COMP:9863"/>
        <dbReference type="Rhea" id="RHEA-COMP:11604"/>
        <dbReference type="ChEBI" id="CHEBI:15378"/>
        <dbReference type="ChEBI" id="CHEBI:29999"/>
        <dbReference type="ChEBI" id="CHEBI:30616"/>
        <dbReference type="ChEBI" id="CHEBI:83421"/>
        <dbReference type="ChEBI" id="CHEBI:456216"/>
        <dbReference type="EC" id="2.7.11.1"/>
    </reaction>
</comment>
<organism evidence="14 15">
    <name type="scientific">Opisthorchis viverrini</name>
    <name type="common">Southeast Asian liver fluke</name>
    <dbReference type="NCBI Taxonomy" id="6198"/>
    <lineage>
        <taxon>Eukaryota</taxon>
        <taxon>Metazoa</taxon>
        <taxon>Spiralia</taxon>
        <taxon>Lophotrochozoa</taxon>
        <taxon>Platyhelminthes</taxon>
        <taxon>Trematoda</taxon>
        <taxon>Digenea</taxon>
        <taxon>Opisthorchiida</taxon>
        <taxon>Opisthorchiata</taxon>
        <taxon>Opisthorchiidae</taxon>
        <taxon>Opisthorchis</taxon>
    </lineage>
</organism>
<evidence type="ECO:0000259" key="13">
    <source>
        <dbReference type="PROSITE" id="PS50011"/>
    </source>
</evidence>
<dbReference type="InterPro" id="IPR049020">
    <property type="entry name" value="PRKAA1/2_AID"/>
</dbReference>
<feature type="compositionally biased region" description="Low complexity" evidence="12">
    <location>
        <begin position="474"/>
        <end position="485"/>
    </location>
</feature>
<dbReference type="SMART" id="SM00220">
    <property type="entry name" value="S_TKc"/>
    <property type="match status" value="1"/>
</dbReference>
<dbReference type="GO" id="GO:0120025">
    <property type="term" value="C:plasma membrane bounded cell projection"/>
    <property type="evidence" value="ECO:0007669"/>
    <property type="project" value="UniProtKB-ARBA"/>
</dbReference>
<evidence type="ECO:0000256" key="7">
    <source>
        <dbReference type="ARBA" id="ARBA00022777"/>
    </source>
</evidence>
<dbReference type="PANTHER" id="PTHR24346">
    <property type="entry name" value="MAP/MICROTUBULE AFFINITY-REGULATING KINASE"/>
    <property type="match status" value="1"/>
</dbReference>
<evidence type="ECO:0000256" key="10">
    <source>
        <dbReference type="ARBA" id="ARBA00048679"/>
    </source>
</evidence>
<comment type="similarity">
    <text evidence="1">Belongs to the protein kinase superfamily. CAMK Ser/Thr protein kinase family. SNF1 subfamily.</text>
</comment>
<dbReference type="GO" id="GO:0004679">
    <property type="term" value="F:AMP-activated protein kinase activity"/>
    <property type="evidence" value="ECO:0007669"/>
    <property type="project" value="UniProtKB-ARBA"/>
</dbReference>
<dbReference type="InterPro" id="IPR011009">
    <property type="entry name" value="Kinase-like_dom_sf"/>
</dbReference>
<evidence type="ECO:0000256" key="12">
    <source>
        <dbReference type="SAM" id="MobiDB-lite"/>
    </source>
</evidence>
<evidence type="ECO:0000256" key="6">
    <source>
        <dbReference type="ARBA" id="ARBA00022741"/>
    </source>
</evidence>
<name>A0A075AIA4_OPIVI</name>
<dbReference type="FunFam" id="1.10.510.10:FF:000571">
    <property type="entry name" value="Maternal embryonic leucine zipper kinase"/>
    <property type="match status" value="2"/>
</dbReference>
<dbReference type="Gene3D" id="1.10.510.10">
    <property type="entry name" value="Transferase(Phosphotransferase) domain 1"/>
    <property type="match status" value="1"/>
</dbReference>
<dbReference type="AlphaFoldDB" id="A0A075AIA4"/>
<evidence type="ECO:0000256" key="8">
    <source>
        <dbReference type="ARBA" id="ARBA00022840"/>
    </source>
</evidence>
<keyword evidence="4" id="KW-0597">Phosphoprotein</keyword>
<dbReference type="GO" id="GO:0005737">
    <property type="term" value="C:cytoplasm"/>
    <property type="evidence" value="ECO:0007669"/>
    <property type="project" value="TreeGrafter"/>
</dbReference>
<evidence type="ECO:0000256" key="4">
    <source>
        <dbReference type="ARBA" id="ARBA00022553"/>
    </source>
</evidence>
<keyword evidence="5" id="KW-0808">Transferase</keyword>
<gene>
    <name evidence="14" type="ORF">T265_13018</name>
</gene>
<dbReference type="Gene3D" id="3.30.310.80">
    <property type="entry name" value="Kinase associated domain 1, KA1"/>
    <property type="match status" value="1"/>
</dbReference>
<protein>
    <recommendedName>
        <fullName evidence="2">non-specific serine/threonine protein kinase</fullName>
        <ecNumber evidence="2">2.7.11.1</ecNumber>
    </recommendedName>
</protein>
<evidence type="ECO:0000256" key="9">
    <source>
        <dbReference type="ARBA" id="ARBA00047899"/>
    </source>
</evidence>
<dbReference type="Gene3D" id="3.30.200.20">
    <property type="entry name" value="Phosphorylase Kinase, domain 1"/>
    <property type="match status" value="1"/>
</dbReference>
<keyword evidence="6 11" id="KW-0547">Nucleotide-binding</keyword>
<dbReference type="InterPro" id="IPR028375">
    <property type="entry name" value="KA1/Ssp2_C"/>
</dbReference>
<dbReference type="PROSITE" id="PS00107">
    <property type="entry name" value="PROTEIN_KINASE_ATP"/>
    <property type="match status" value="1"/>
</dbReference>
<dbReference type="InterPro" id="IPR000719">
    <property type="entry name" value="Prot_kinase_dom"/>
</dbReference>
<dbReference type="CTD" id="20327186"/>
<comment type="catalytic activity">
    <reaction evidence="9">
        <text>L-threonyl-[protein] + ATP = O-phospho-L-threonyl-[protein] + ADP + H(+)</text>
        <dbReference type="Rhea" id="RHEA:46608"/>
        <dbReference type="Rhea" id="RHEA-COMP:11060"/>
        <dbReference type="Rhea" id="RHEA-COMP:11605"/>
        <dbReference type="ChEBI" id="CHEBI:15378"/>
        <dbReference type="ChEBI" id="CHEBI:30013"/>
        <dbReference type="ChEBI" id="CHEBI:30616"/>
        <dbReference type="ChEBI" id="CHEBI:61977"/>
        <dbReference type="ChEBI" id="CHEBI:456216"/>
        <dbReference type="EC" id="2.7.11.1"/>
    </reaction>
</comment>
<keyword evidence="8 11" id="KW-0067">ATP-binding</keyword>
<feature type="domain" description="Protein kinase" evidence="13">
    <location>
        <begin position="51"/>
        <end position="386"/>
    </location>
</feature>
<dbReference type="GO" id="GO:0035556">
    <property type="term" value="P:intracellular signal transduction"/>
    <property type="evidence" value="ECO:0007669"/>
    <property type="project" value="TreeGrafter"/>
</dbReference>
<feature type="non-terminal residue" evidence="14">
    <location>
        <position position="1"/>
    </location>
</feature>
<feature type="region of interest" description="Disordered" evidence="12">
    <location>
        <begin position="474"/>
        <end position="552"/>
    </location>
</feature>
<feature type="binding site" evidence="11">
    <location>
        <position position="80"/>
    </location>
    <ligand>
        <name>ATP</name>
        <dbReference type="ChEBI" id="CHEBI:30616"/>
    </ligand>
</feature>
<evidence type="ECO:0000256" key="5">
    <source>
        <dbReference type="ARBA" id="ARBA00022679"/>
    </source>
</evidence>
<evidence type="ECO:0000313" key="15">
    <source>
        <dbReference type="Proteomes" id="UP000054324"/>
    </source>
</evidence>
<accession>A0A075AIA4</accession>
<dbReference type="CDD" id="cd14336">
    <property type="entry name" value="UBA_AID_AMPKalpha"/>
    <property type="match status" value="1"/>
</dbReference>
<evidence type="ECO:0000256" key="11">
    <source>
        <dbReference type="PROSITE-ProRule" id="PRU10141"/>
    </source>
</evidence>
<dbReference type="PROSITE" id="PS00108">
    <property type="entry name" value="PROTEIN_KINASE_ST"/>
    <property type="match status" value="1"/>
</dbReference>
<dbReference type="InterPro" id="IPR032270">
    <property type="entry name" value="AMPK_C"/>
</dbReference>
<keyword evidence="15" id="KW-1185">Reference proteome</keyword>
<evidence type="ECO:0000256" key="2">
    <source>
        <dbReference type="ARBA" id="ARBA00012513"/>
    </source>
</evidence>
<dbReference type="GeneID" id="20327186"/>
<dbReference type="PANTHER" id="PTHR24346:SF110">
    <property type="entry name" value="NON-SPECIFIC SERINE_THREONINE PROTEIN KINASE"/>
    <property type="match status" value="1"/>
</dbReference>
<keyword evidence="7" id="KW-0418">Kinase</keyword>
<proteinExistence type="inferred from homology"/>
<reference evidence="14 15" key="1">
    <citation type="submission" date="2013-11" db="EMBL/GenBank/DDBJ databases">
        <title>Opisthorchis viverrini - life in the bile duct.</title>
        <authorList>
            <person name="Young N.D."/>
            <person name="Nagarajan N."/>
            <person name="Lin S.J."/>
            <person name="Korhonen P.K."/>
            <person name="Jex A.R."/>
            <person name="Hall R.S."/>
            <person name="Safavi-Hemami H."/>
            <person name="Kaewkong W."/>
            <person name="Bertrand D."/>
            <person name="Gao S."/>
            <person name="Seet Q."/>
            <person name="Wongkham S."/>
            <person name="Teh B.T."/>
            <person name="Wongkham C."/>
            <person name="Intapan P.M."/>
            <person name="Maleewong W."/>
            <person name="Yang X."/>
            <person name="Hu M."/>
            <person name="Wang Z."/>
            <person name="Hofmann A."/>
            <person name="Sternberg P.W."/>
            <person name="Tan P."/>
            <person name="Wang J."/>
            <person name="Gasser R.B."/>
        </authorList>
    </citation>
    <scope>NUCLEOTIDE SEQUENCE [LARGE SCALE GENOMIC DNA]</scope>
</reference>